<name>A0A9N9I2I6_9GLOM</name>
<evidence type="ECO:0000313" key="2">
    <source>
        <dbReference type="Proteomes" id="UP000789759"/>
    </source>
</evidence>
<organism evidence="1 2">
    <name type="scientific">Cetraspora pellucida</name>
    <dbReference type="NCBI Taxonomy" id="1433469"/>
    <lineage>
        <taxon>Eukaryota</taxon>
        <taxon>Fungi</taxon>
        <taxon>Fungi incertae sedis</taxon>
        <taxon>Mucoromycota</taxon>
        <taxon>Glomeromycotina</taxon>
        <taxon>Glomeromycetes</taxon>
        <taxon>Diversisporales</taxon>
        <taxon>Gigasporaceae</taxon>
        <taxon>Cetraspora</taxon>
    </lineage>
</organism>
<dbReference type="AlphaFoldDB" id="A0A9N9I2I6"/>
<accession>A0A9N9I2I6</accession>
<evidence type="ECO:0000313" key="1">
    <source>
        <dbReference type="EMBL" id="CAG8718492.1"/>
    </source>
</evidence>
<protein>
    <submittedName>
        <fullName evidence="1">24371_t:CDS:1</fullName>
    </submittedName>
</protein>
<dbReference type="Proteomes" id="UP000789759">
    <property type="component" value="Unassembled WGS sequence"/>
</dbReference>
<comment type="caution">
    <text evidence="1">The sequence shown here is derived from an EMBL/GenBank/DDBJ whole genome shotgun (WGS) entry which is preliminary data.</text>
</comment>
<gene>
    <name evidence="1" type="ORF">CPELLU_LOCUS12741</name>
</gene>
<proteinExistence type="predicted"/>
<dbReference type="EMBL" id="CAJVQA010012663">
    <property type="protein sequence ID" value="CAG8718492.1"/>
    <property type="molecule type" value="Genomic_DNA"/>
</dbReference>
<keyword evidence="2" id="KW-1185">Reference proteome</keyword>
<reference evidence="1" key="1">
    <citation type="submission" date="2021-06" db="EMBL/GenBank/DDBJ databases">
        <authorList>
            <person name="Kallberg Y."/>
            <person name="Tangrot J."/>
            <person name="Rosling A."/>
        </authorList>
    </citation>
    <scope>NUCLEOTIDE SEQUENCE</scope>
    <source>
        <strain evidence="1">FL966</strain>
    </source>
</reference>
<dbReference type="OrthoDB" id="2489222at2759"/>
<sequence length="85" mass="10014">MKKLLKDKKISFLPDELGKCTLYNNNCYKEKRTEQLDELDSGPFIFEKHRFMVGSSDETINKINNAKLDDIDRKTKLCNKSISYY</sequence>